<reference evidence="2 3" key="1">
    <citation type="submission" date="2020-05" db="EMBL/GenBank/DDBJ databases">
        <authorList>
            <person name="Mo P."/>
        </authorList>
    </citation>
    <scope>NUCLEOTIDE SEQUENCE [LARGE SCALE GENOMIC DNA]</scope>
    <source>
        <strain evidence="2 3">Gen01</strain>
    </source>
</reference>
<dbReference type="AlphaFoldDB" id="A0A6M6JNG1"/>
<dbReference type="EMBL" id="CP053564">
    <property type="protein sequence ID" value="QJY47851.1"/>
    <property type="molecule type" value="Genomic_DNA"/>
</dbReference>
<dbReference type="PANTHER" id="PTHR31272">
    <property type="entry name" value="CYTOCHROME C-TYPE BIOGENESIS PROTEIN HI_1454-RELATED"/>
    <property type="match status" value="1"/>
</dbReference>
<dbReference type="Proteomes" id="UP000505377">
    <property type="component" value="Chromosome"/>
</dbReference>
<sequence>MTGLLVLAFGAGLLAPVNPCGFGLLPAVLTATTGNTRGTGLVERLTGGLRAGLALTAGFTATFTVIGLLLTVGVRSVITVVPWLAAALGGVLALVGIAMLAGWHPTLRIGARQPDTQQATSTRGLIGFGAGYAIASASCTLAVLLAVVTQAAATTWIGVLAVFAAYAAGSALLLITLALLAAATSTALARTMRRVAPYAGRIAGALLALSGGYLLYYWLPPLLGADRPSDGGVAALSAQVATWISTNLAAVALTALALALATAVAVLLTRRRPADTAGLDCCPPAPTASAECDRAVP</sequence>
<keyword evidence="1" id="KW-0472">Membrane</keyword>
<feature type="transmembrane region" description="Helical" evidence="1">
    <location>
        <begin position="195"/>
        <end position="219"/>
    </location>
</feature>
<feature type="transmembrane region" description="Helical" evidence="1">
    <location>
        <begin position="124"/>
        <end position="149"/>
    </location>
</feature>
<gene>
    <name evidence="2" type="ORF">HOP40_20260</name>
</gene>
<feature type="transmembrane region" description="Helical" evidence="1">
    <location>
        <begin position="80"/>
        <end position="103"/>
    </location>
</feature>
<dbReference type="KEGG" id="pbro:HOP40_20260"/>
<feature type="transmembrane region" description="Helical" evidence="1">
    <location>
        <begin position="52"/>
        <end position="74"/>
    </location>
</feature>
<feature type="transmembrane region" description="Helical" evidence="1">
    <location>
        <begin position="6"/>
        <end position="31"/>
    </location>
</feature>
<keyword evidence="1" id="KW-1133">Transmembrane helix</keyword>
<evidence type="ECO:0000313" key="2">
    <source>
        <dbReference type="EMBL" id="QJY47851.1"/>
    </source>
</evidence>
<keyword evidence="1" id="KW-0812">Transmembrane</keyword>
<organism evidence="2 3">
    <name type="scientific">Pseudonocardia broussonetiae</name>
    <dbReference type="NCBI Taxonomy" id="2736640"/>
    <lineage>
        <taxon>Bacteria</taxon>
        <taxon>Bacillati</taxon>
        <taxon>Actinomycetota</taxon>
        <taxon>Actinomycetes</taxon>
        <taxon>Pseudonocardiales</taxon>
        <taxon>Pseudonocardiaceae</taxon>
        <taxon>Pseudonocardia</taxon>
    </lineage>
</organism>
<proteinExistence type="predicted"/>
<evidence type="ECO:0000256" key="1">
    <source>
        <dbReference type="SAM" id="Phobius"/>
    </source>
</evidence>
<accession>A0A6M6JNG1</accession>
<name>A0A6M6JNG1_9PSEU</name>
<dbReference type="PANTHER" id="PTHR31272:SF4">
    <property type="entry name" value="CYTOCHROME C-TYPE BIOGENESIS PROTEIN HI_1454-RELATED"/>
    <property type="match status" value="1"/>
</dbReference>
<dbReference type="RefSeq" id="WP_172160917.1">
    <property type="nucleotide sequence ID" value="NZ_CP053564.1"/>
</dbReference>
<feature type="transmembrane region" description="Helical" evidence="1">
    <location>
        <begin position="248"/>
        <end position="268"/>
    </location>
</feature>
<dbReference type="InterPro" id="IPR051790">
    <property type="entry name" value="Cytochrome_c-biogenesis_DsbD"/>
</dbReference>
<feature type="transmembrane region" description="Helical" evidence="1">
    <location>
        <begin position="155"/>
        <end position="183"/>
    </location>
</feature>
<protein>
    <submittedName>
        <fullName evidence="2">Cytochrome C biogenesis protein</fullName>
    </submittedName>
</protein>
<evidence type="ECO:0000313" key="3">
    <source>
        <dbReference type="Proteomes" id="UP000505377"/>
    </source>
</evidence>
<keyword evidence="3" id="KW-1185">Reference proteome</keyword>